<dbReference type="OrthoDB" id="5421057at2"/>
<sequence>MDQLKIEPSSEERGVLEVYFDGELIQRVHVDIFGSNCSFKGQFYTPDSLRQWIQEKEREGAKRFLLKKIASKPLLKEQAKILLRERLVSEEVIADALADLERCFFFDDAYLIESKIAGKLKKHLGKDRVRMELWKEKIPEEVFEEAFQKVQKERGINPVSEALAFIKKTVKDPVLLEEAKERHRIKAKLFRRGFNSEVIASALKEFQIEDDDSFPE</sequence>
<keyword evidence="4" id="KW-0963">Cytoplasm</keyword>
<evidence type="ECO:0000313" key="6">
    <source>
        <dbReference type="Proteomes" id="UP000220251"/>
    </source>
</evidence>
<proteinExistence type="inferred from homology"/>
<evidence type="ECO:0000256" key="4">
    <source>
        <dbReference type="ARBA" id="ARBA00022490"/>
    </source>
</evidence>
<name>A0A0H5DNC2_9BACT</name>
<comment type="similarity">
    <text evidence="2">Belongs to the RecX family.</text>
</comment>
<reference evidence="6" key="1">
    <citation type="submission" date="2015-06" db="EMBL/GenBank/DDBJ databases">
        <authorList>
            <person name="Bertelli C."/>
        </authorList>
    </citation>
    <scope>NUCLEOTIDE SEQUENCE [LARGE SCALE GENOMIC DNA]</scope>
    <source>
        <strain evidence="6">CRIB-30</strain>
    </source>
</reference>
<protein>
    <recommendedName>
        <fullName evidence="3">Regulatory protein RecX</fullName>
    </recommendedName>
</protein>
<comment type="subcellular location">
    <subcellularLocation>
        <location evidence="1">Cytoplasm</location>
    </subcellularLocation>
</comment>
<dbReference type="InterPro" id="IPR036388">
    <property type="entry name" value="WH-like_DNA-bd_sf"/>
</dbReference>
<dbReference type="PANTHER" id="PTHR33602:SF1">
    <property type="entry name" value="REGULATORY PROTEIN RECX FAMILY PROTEIN"/>
    <property type="match status" value="1"/>
</dbReference>
<dbReference type="InterPro" id="IPR003783">
    <property type="entry name" value="Regulatory_RecX"/>
</dbReference>
<gene>
    <name evidence="5" type="primary">recX</name>
    <name evidence="5" type="ORF">ELAC_0440</name>
</gene>
<dbReference type="GO" id="GO:0005737">
    <property type="term" value="C:cytoplasm"/>
    <property type="evidence" value="ECO:0007669"/>
    <property type="project" value="UniProtKB-SubCell"/>
</dbReference>
<dbReference type="RefSeq" id="WP_158227780.1">
    <property type="nucleotide sequence ID" value="NZ_CWGJ01000006.1"/>
</dbReference>
<accession>A0A0H5DNC2</accession>
<dbReference type="Gene3D" id="1.10.10.10">
    <property type="entry name" value="Winged helix-like DNA-binding domain superfamily/Winged helix DNA-binding domain"/>
    <property type="match status" value="2"/>
</dbReference>
<dbReference type="PANTHER" id="PTHR33602">
    <property type="entry name" value="REGULATORY PROTEIN RECX FAMILY PROTEIN"/>
    <property type="match status" value="1"/>
</dbReference>
<dbReference type="AlphaFoldDB" id="A0A0H5DNC2"/>
<evidence type="ECO:0000313" key="5">
    <source>
        <dbReference type="EMBL" id="CRX37796.1"/>
    </source>
</evidence>
<dbReference type="GO" id="GO:0006282">
    <property type="term" value="P:regulation of DNA repair"/>
    <property type="evidence" value="ECO:0007669"/>
    <property type="project" value="InterPro"/>
</dbReference>
<dbReference type="Proteomes" id="UP000220251">
    <property type="component" value="Unassembled WGS sequence"/>
</dbReference>
<keyword evidence="6" id="KW-1185">Reference proteome</keyword>
<organism evidence="5 6">
    <name type="scientific">Estrella lausannensis</name>
    <dbReference type="NCBI Taxonomy" id="483423"/>
    <lineage>
        <taxon>Bacteria</taxon>
        <taxon>Pseudomonadati</taxon>
        <taxon>Chlamydiota</taxon>
        <taxon>Chlamydiia</taxon>
        <taxon>Parachlamydiales</taxon>
        <taxon>Candidatus Criblamydiaceae</taxon>
        <taxon>Estrella</taxon>
    </lineage>
</organism>
<evidence type="ECO:0000256" key="3">
    <source>
        <dbReference type="ARBA" id="ARBA00018111"/>
    </source>
</evidence>
<evidence type="ECO:0000256" key="2">
    <source>
        <dbReference type="ARBA" id="ARBA00009695"/>
    </source>
</evidence>
<evidence type="ECO:0000256" key="1">
    <source>
        <dbReference type="ARBA" id="ARBA00004496"/>
    </source>
</evidence>
<dbReference type="EMBL" id="CWGJ01000006">
    <property type="protein sequence ID" value="CRX37796.1"/>
    <property type="molecule type" value="Genomic_DNA"/>
</dbReference>